<proteinExistence type="predicted"/>
<keyword evidence="2" id="KW-1185">Reference proteome</keyword>
<name>A0A0N0UHC0_9BACL</name>
<evidence type="ECO:0000313" key="1">
    <source>
        <dbReference type="EMBL" id="KOY14961.1"/>
    </source>
</evidence>
<accession>A0A0N0UHC0</accession>
<comment type="caution">
    <text evidence="1">The sequence shown here is derived from an EMBL/GenBank/DDBJ whole genome shotgun (WGS) entry which is preliminary data.</text>
</comment>
<dbReference type="Proteomes" id="UP000037688">
    <property type="component" value="Unassembled WGS sequence"/>
</dbReference>
<sequence length="87" mass="9575">MASVKAVPQPDLVLIYWSRNPLVPGSPRRIKSVRVIGNTSPCTFTLVPGALLINALNCLLDNDIGFKVVYRKKTSNLSGILLLKRRS</sequence>
<dbReference type="PATRIC" id="fig|1705561.3.peg.4072"/>
<dbReference type="EMBL" id="LITU01000068">
    <property type="protein sequence ID" value="KOY14961.1"/>
    <property type="molecule type" value="Genomic_DNA"/>
</dbReference>
<protein>
    <submittedName>
        <fullName evidence="1">Uncharacterized protein</fullName>
    </submittedName>
</protein>
<reference evidence="1 2" key="1">
    <citation type="submission" date="2015-08" db="EMBL/GenBank/DDBJ databases">
        <title>Draft genome sequence of cellulolytic and xylanolytic Paenibacillus sp. A59, isolated from a decaying forest soil from Patagonia, Argentina.</title>
        <authorList>
            <person name="Ghio S."/>
            <person name="Caceres A.M."/>
            <person name="Talia P."/>
            <person name="Grasso D."/>
            <person name="Campos E."/>
        </authorList>
    </citation>
    <scope>NUCLEOTIDE SEQUENCE [LARGE SCALE GENOMIC DNA]</scope>
    <source>
        <strain evidence="1 2">A59</strain>
    </source>
</reference>
<gene>
    <name evidence="1" type="ORF">AMS66_19610</name>
</gene>
<organism evidence="1 2">
    <name type="scientific">Paenibacillus xylanivorans</name>
    <dbReference type="NCBI Taxonomy" id="1705561"/>
    <lineage>
        <taxon>Bacteria</taxon>
        <taxon>Bacillati</taxon>
        <taxon>Bacillota</taxon>
        <taxon>Bacilli</taxon>
        <taxon>Bacillales</taxon>
        <taxon>Paenibacillaceae</taxon>
        <taxon>Paenibacillus</taxon>
    </lineage>
</organism>
<dbReference type="RefSeq" id="WP_053782387.1">
    <property type="nucleotide sequence ID" value="NZ_LITU01000068.1"/>
</dbReference>
<evidence type="ECO:0000313" key="2">
    <source>
        <dbReference type="Proteomes" id="UP000037688"/>
    </source>
</evidence>
<dbReference type="OrthoDB" id="2634395at2"/>
<dbReference type="AlphaFoldDB" id="A0A0N0UHC0"/>